<organism evidence="2 3">
    <name type="scientific">Linum tenue</name>
    <dbReference type="NCBI Taxonomy" id="586396"/>
    <lineage>
        <taxon>Eukaryota</taxon>
        <taxon>Viridiplantae</taxon>
        <taxon>Streptophyta</taxon>
        <taxon>Embryophyta</taxon>
        <taxon>Tracheophyta</taxon>
        <taxon>Spermatophyta</taxon>
        <taxon>Magnoliopsida</taxon>
        <taxon>eudicotyledons</taxon>
        <taxon>Gunneridae</taxon>
        <taxon>Pentapetalae</taxon>
        <taxon>rosids</taxon>
        <taxon>fabids</taxon>
        <taxon>Malpighiales</taxon>
        <taxon>Linaceae</taxon>
        <taxon>Linum</taxon>
    </lineage>
</organism>
<sequence>QLTPFLRPPTSDHRHHRHQRRRKAQPITTYFGSPILSRPVASAAKVQGDQTTIQSRN</sequence>
<dbReference type="EMBL" id="CAMGYJ010000008">
    <property type="protein sequence ID" value="CAI0460976.1"/>
    <property type="molecule type" value="Genomic_DNA"/>
</dbReference>
<evidence type="ECO:0000313" key="2">
    <source>
        <dbReference type="EMBL" id="CAI0460976.1"/>
    </source>
</evidence>
<accession>A0AAV0NRU4</accession>
<evidence type="ECO:0000256" key="1">
    <source>
        <dbReference type="SAM" id="MobiDB-lite"/>
    </source>
</evidence>
<dbReference type="Proteomes" id="UP001154282">
    <property type="component" value="Unassembled WGS sequence"/>
</dbReference>
<protein>
    <submittedName>
        <fullName evidence="2">Uncharacterized protein</fullName>
    </submittedName>
</protein>
<keyword evidence="3" id="KW-1185">Reference proteome</keyword>
<reference evidence="2" key="1">
    <citation type="submission" date="2022-08" db="EMBL/GenBank/DDBJ databases">
        <authorList>
            <person name="Gutierrez-Valencia J."/>
        </authorList>
    </citation>
    <scope>NUCLEOTIDE SEQUENCE</scope>
</reference>
<gene>
    <name evidence="2" type="ORF">LITE_LOCUS34722</name>
</gene>
<proteinExistence type="predicted"/>
<comment type="caution">
    <text evidence="2">The sequence shown here is derived from an EMBL/GenBank/DDBJ whole genome shotgun (WGS) entry which is preliminary data.</text>
</comment>
<feature type="region of interest" description="Disordered" evidence="1">
    <location>
        <begin position="1"/>
        <end position="24"/>
    </location>
</feature>
<evidence type="ECO:0000313" key="3">
    <source>
        <dbReference type="Proteomes" id="UP001154282"/>
    </source>
</evidence>
<name>A0AAV0NRU4_9ROSI</name>
<dbReference type="AlphaFoldDB" id="A0AAV0NRU4"/>
<feature type="compositionally biased region" description="Basic residues" evidence="1">
    <location>
        <begin position="13"/>
        <end position="24"/>
    </location>
</feature>
<feature type="non-terminal residue" evidence="2">
    <location>
        <position position="1"/>
    </location>
</feature>